<dbReference type="EMBL" id="JAWLUP010000082">
    <property type="protein sequence ID" value="MDV7267361.1"/>
    <property type="molecule type" value="Genomic_DNA"/>
</dbReference>
<feature type="region of interest" description="Disordered" evidence="1">
    <location>
        <begin position="222"/>
        <end position="254"/>
    </location>
</feature>
<evidence type="ECO:0000256" key="2">
    <source>
        <dbReference type="SAM" id="Phobius"/>
    </source>
</evidence>
<dbReference type="AlphaFoldDB" id="A0AAE4V3K0"/>
<feature type="transmembrane region" description="Helical" evidence="2">
    <location>
        <begin position="273"/>
        <end position="293"/>
    </location>
</feature>
<dbReference type="Proteomes" id="UP001185863">
    <property type="component" value="Unassembled WGS sequence"/>
</dbReference>
<keyword evidence="2" id="KW-0812">Transmembrane</keyword>
<feature type="transmembrane region" description="Helical" evidence="2">
    <location>
        <begin position="144"/>
        <end position="172"/>
    </location>
</feature>
<feature type="transmembrane region" description="Helical" evidence="2">
    <location>
        <begin position="347"/>
        <end position="370"/>
    </location>
</feature>
<gene>
    <name evidence="3" type="ORF">R4315_22800</name>
</gene>
<feature type="transmembrane region" description="Helical" evidence="2">
    <location>
        <begin position="382"/>
        <end position="410"/>
    </location>
</feature>
<dbReference type="GO" id="GO:0015128">
    <property type="term" value="F:gluconate transmembrane transporter activity"/>
    <property type="evidence" value="ECO:0007669"/>
    <property type="project" value="InterPro"/>
</dbReference>
<feature type="transmembrane region" description="Helical" evidence="2">
    <location>
        <begin position="305"/>
        <end position="327"/>
    </location>
</feature>
<dbReference type="PANTHER" id="PTHR30354:SF11">
    <property type="entry name" value="PERMEASE"/>
    <property type="match status" value="1"/>
</dbReference>
<name>A0AAE4V3K0_9NOCA</name>
<accession>A0AAE4V3K0</accession>
<reference evidence="3" key="1">
    <citation type="submission" date="2023-10" db="EMBL/GenBank/DDBJ databases">
        <title>Development of a sustainable strategy for remediation of hydrocarbon-contaminated territories based on the waste exchange concept.</title>
        <authorList>
            <person name="Krivoruchko A."/>
        </authorList>
    </citation>
    <scope>NUCLEOTIDE SEQUENCE</scope>
    <source>
        <strain evidence="3">IEGM 68</strain>
    </source>
</reference>
<feature type="transmembrane region" description="Helical" evidence="2">
    <location>
        <begin position="61"/>
        <end position="80"/>
    </location>
</feature>
<sequence>MSDLAILINTAIAVSAVVLMIVRFKFNPVVSLVVGSAYLGLTSGLGTAKTVETIATGFGDIMAEVGLLISFGVLMGAMLREMGAIQRLVGTLLRVFGPKRMPYALSLTIATLLQSIFLDVLLVISAPLARNLAPKIGRMGTARMATALAIGLECGIVLMVPGVGALALAGLLGVPLGKMLIFGLILVIPTVAISVAIMSFLFTHGWWNPEKDEEHFHQTVVDDEEEDATPDGGVGASSPRPVPGRSVAQAERTSTSLRPITNEDVVTRHEGRLIVLLAPLLVSLLLIATGAILDIAEVSNPVIDFVSEPLIALLIGLIGTSFIGRLTIGQHRVQKAIASGFSESGQILILTGVGGSLAATIAAVGLGDILGQYFAANHAAPLLMVWVMAAALHIAVGSVTISAITAAGVLAPVAPIIGLDPVLIALAAGAGSLFAVHVTSNTFWLLQSLMGQTTRGTLKTCSVGVSVASVVAILLILPMSLFF</sequence>
<keyword evidence="2" id="KW-0472">Membrane</keyword>
<organism evidence="3 4">
    <name type="scientific">Rhodococcus oxybenzonivorans</name>
    <dbReference type="NCBI Taxonomy" id="1990687"/>
    <lineage>
        <taxon>Bacteria</taxon>
        <taxon>Bacillati</taxon>
        <taxon>Actinomycetota</taxon>
        <taxon>Actinomycetes</taxon>
        <taxon>Mycobacteriales</taxon>
        <taxon>Nocardiaceae</taxon>
        <taxon>Rhodococcus</taxon>
    </lineage>
</organism>
<feature type="transmembrane region" description="Helical" evidence="2">
    <location>
        <begin position="101"/>
        <end position="124"/>
    </location>
</feature>
<evidence type="ECO:0000313" key="4">
    <source>
        <dbReference type="Proteomes" id="UP001185863"/>
    </source>
</evidence>
<feature type="transmembrane region" description="Helical" evidence="2">
    <location>
        <begin position="179"/>
        <end position="202"/>
    </location>
</feature>
<feature type="transmembrane region" description="Helical" evidence="2">
    <location>
        <begin position="29"/>
        <end position="49"/>
    </location>
</feature>
<feature type="transmembrane region" description="Helical" evidence="2">
    <location>
        <begin position="422"/>
        <end position="446"/>
    </location>
</feature>
<evidence type="ECO:0000313" key="3">
    <source>
        <dbReference type="EMBL" id="MDV7267361.1"/>
    </source>
</evidence>
<dbReference type="RefSeq" id="WP_317743623.1">
    <property type="nucleotide sequence ID" value="NZ_JAWLUP010000082.1"/>
</dbReference>
<evidence type="ECO:0000256" key="1">
    <source>
        <dbReference type="SAM" id="MobiDB-lite"/>
    </source>
</evidence>
<proteinExistence type="predicted"/>
<keyword evidence="2" id="KW-1133">Transmembrane helix</keyword>
<feature type="transmembrane region" description="Helical" evidence="2">
    <location>
        <begin position="458"/>
        <end position="482"/>
    </location>
</feature>
<dbReference type="GO" id="GO:0005886">
    <property type="term" value="C:plasma membrane"/>
    <property type="evidence" value="ECO:0007669"/>
    <property type="project" value="TreeGrafter"/>
</dbReference>
<dbReference type="Pfam" id="PF02447">
    <property type="entry name" value="GntP_permease"/>
    <property type="match status" value="2"/>
</dbReference>
<protein>
    <submittedName>
        <fullName evidence="3">SLC13 family permease</fullName>
    </submittedName>
</protein>
<comment type="caution">
    <text evidence="3">The sequence shown here is derived from an EMBL/GenBank/DDBJ whole genome shotgun (WGS) entry which is preliminary data.</text>
</comment>
<dbReference type="PANTHER" id="PTHR30354">
    <property type="entry name" value="GNT FAMILY GLUCONATE TRANSPORTER"/>
    <property type="match status" value="1"/>
</dbReference>
<dbReference type="InterPro" id="IPR003474">
    <property type="entry name" value="Glcn_transporter"/>
</dbReference>
<feature type="transmembrane region" description="Helical" evidence="2">
    <location>
        <begin position="6"/>
        <end position="22"/>
    </location>
</feature>